<comment type="caution">
    <text evidence="6">The sequence shown here is derived from an EMBL/GenBank/DDBJ whole genome shotgun (WGS) entry which is preliminary data.</text>
</comment>
<evidence type="ECO:0000313" key="7">
    <source>
        <dbReference type="Proteomes" id="UP001552299"/>
    </source>
</evidence>
<evidence type="ECO:0000256" key="4">
    <source>
        <dbReference type="SAM" id="MobiDB-lite"/>
    </source>
</evidence>
<comment type="subcellular location">
    <subcellularLocation>
        <location evidence="1">Nucleus</location>
    </subcellularLocation>
</comment>
<dbReference type="InterPro" id="IPR006906">
    <property type="entry name" value="Timeless_N"/>
</dbReference>
<dbReference type="AlphaFoldDB" id="A0ABD0UZ40"/>
<evidence type="ECO:0000259" key="5">
    <source>
        <dbReference type="Pfam" id="PF04821"/>
    </source>
</evidence>
<name>A0ABD0UZ40_DENTH</name>
<dbReference type="GO" id="GO:0005634">
    <property type="term" value="C:nucleus"/>
    <property type="evidence" value="ECO:0007669"/>
    <property type="project" value="UniProtKB-SubCell"/>
</dbReference>
<dbReference type="InterPro" id="IPR044998">
    <property type="entry name" value="Timeless"/>
</dbReference>
<feature type="compositionally biased region" description="Polar residues" evidence="4">
    <location>
        <begin position="864"/>
        <end position="909"/>
    </location>
</feature>
<dbReference type="PANTHER" id="PTHR22940:SF4">
    <property type="entry name" value="PROTEIN TIMELESS HOMOLOG"/>
    <property type="match status" value="1"/>
</dbReference>
<dbReference type="PANTHER" id="PTHR22940">
    <property type="entry name" value="TIMEOUT/TIMELESS-2"/>
    <property type="match status" value="1"/>
</dbReference>
<feature type="region of interest" description="Disordered" evidence="4">
    <location>
        <begin position="858"/>
        <end position="918"/>
    </location>
</feature>
<protein>
    <recommendedName>
        <fullName evidence="5">Timeless N-terminal domain-containing protein</fullName>
    </recommendedName>
</protein>
<feature type="domain" description="Timeless N-terminal" evidence="5">
    <location>
        <begin position="31"/>
        <end position="290"/>
    </location>
</feature>
<gene>
    <name evidence="6" type="ORF">M5K25_012907</name>
</gene>
<organism evidence="6 7">
    <name type="scientific">Dendrobium thyrsiflorum</name>
    <name type="common">Pinecone-like raceme dendrobium</name>
    <name type="synonym">Orchid</name>
    <dbReference type="NCBI Taxonomy" id="117978"/>
    <lineage>
        <taxon>Eukaryota</taxon>
        <taxon>Viridiplantae</taxon>
        <taxon>Streptophyta</taxon>
        <taxon>Embryophyta</taxon>
        <taxon>Tracheophyta</taxon>
        <taxon>Spermatophyta</taxon>
        <taxon>Magnoliopsida</taxon>
        <taxon>Liliopsida</taxon>
        <taxon>Asparagales</taxon>
        <taxon>Orchidaceae</taxon>
        <taxon>Epidendroideae</taxon>
        <taxon>Malaxideae</taxon>
        <taxon>Dendrobiinae</taxon>
        <taxon>Dendrobium</taxon>
    </lineage>
</organism>
<sequence length="1232" mass="140868">MGRDMNTEGLCIICSGLGIADEDDNGNVRGYTKTEYCLDNLKDLQRFLRRDDPQRRDVFKQICRWNTVSRDIVPIIEHYQGDRNLVMNSVKILVFLTMPLDPASEEVALQIEYLWELKAALTREVTMAVIVSLLEEPLGHLESGAFAEDDWKLVQLVLTLFRNILAIQGITVQQKASGYATQYFHLTERILELMFQENIMDLILVLAQHVDDPNGYLRQDNILLLEIFYYILLGQEPELVAKTFTNNSKVTVGSASSDSLRSMIKAEDEKRRSIKQRNLECHPQFSGTFTRLAMDGSKLLFKDPASASTNGLAKILKVQRGPLKRVASENGVLSVQEENILELLHNFINQFLAGGYNDLMKTIRDDIIKEQQDMQKSDIITFFEVTHFITTFHQKKIITKRQTMENMEQKSSINNQSVDYHSLHQDLCGPLAATMNEAMYSLVISKWREASDGVKITNDYKFLSAAGSLMKSMVRMLDLVMKLLPEDSKECQTARVLFYKLFYDQTDEGFTQFLLNRFKCFDSHKQPRSDLADLLEIIHIMLRLVEKLQAHGTLRVSKKFRRRRVRDKASNDMTEVESELIKEPEIAHEHVEPVSEMCMDPGMSVKEKHLELNSVEREKEFNEERSFNLSPVVVPNIPLQNTEHSHDHSAAVQDDEENEKPADQEYETSSSSNIEEPATSEVNFNISAMVSSFASNTIIHNLCWLLKHYKVNSASTNHYILCMLSRFCEDLELSPMLYQLSLLTIFYDILAEQKICKSREYMNIVNFLTKFIRKMFKTMKIQPLLFVEILFWKTRRECQYFNAEILMESIGKLKKDIRKMVDEPTGAFNFHREMGYRSIADALGEDEIDLDLPEMHHDRRAEQSADSVEGNSYRTKPSQAKKSTVAYTSENVISNNTSEITPSSPQAEGTSRRDNYPDFTKEQDTIINELYEKYKNERQCSRLIAAALDPDGKISPTYISRKLKQLGLMVVPKKKLVKANAPFPANSDPTVSGAALENSLSPKISRRKRIRAFSIEEELQIKILYEKFKSHKKRNVMIANTLNPDKKFTAAQVSRKLKQLGLLPHSKISSMLGNDEEANEINEVRQNSDEETLLAIRERSNRMKRVPGIHAPTTSSSPQLKAAPQENDSDDLVLSSLFKDASAKRKIKQSVEDQNGPEAIDSVDLVMNNTPIELDRGKSYQMSEISASNQDMQVEHSELEDSMDSGDDMGPVAPRTMGTRKRMILDFEEDDD</sequence>
<feature type="compositionally biased region" description="Polar residues" evidence="4">
    <location>
        <begin position="667"/>
        <end position="677"/>
    </location>
</feature>
<evidence type="ECO:0000313" key="6">
    <source>
        <dbReference type="EMBL" id="KAL0917813.1"/>
    </source>
</evidence>
<reference evidence="6 7" key="1">
    <citation type="journal article" date="2024" name="Plant Biotechnol. J.">
        <title>Dendrobium thyrsiflorum genome and its molecular insights into genes involved in important horticultural traits.</title>
        <authorList>
            <person name="Chen B."/>
            <person name="Wang J.Y."/>
            <person name="Zheng P.J."/>
            <person name="Li K.L."/>
            <person name="Liang Y.M."/>
            <person name="Chen X.F."/>
            <person name="Zhang C."/>
            <person name="Zhao X."/>
            <person name="He X."/>
            <person name="Zhang G.Q."/>
            <person name="Liu Z.J."/>
            <person name="Xu Q."/>
        </authorList>
    </citation>
    <scope>NUCLEOTIDE SEQUENCE [LARGE SCALE GENOMIC DNA]</scope>
    <source>
        <strain evidence="6">GZMU011</strain>
    </source>
</reference>
<evidence type="ECO:0000256" key="2">
    <source>
        <dbReference type="ARBA" id="ARBA00023242"/>
    </source>
</evidence>
<evidence type="ECO:0000256" key="3">
    <source>
        <dbReference type="ARBA" id="ARBA00023306"/>
    </source>
</evidence>
<dbReference type="Pfam" id="PF04821">
    <property type="entry name" value="TIMELESS"/>
    <property type="match status" value="1"/>
</dbReference>
<dbReference type="Proteomes" id="UP001552299">
    <property type="component" value="Unassembled WGS sequence"/>
</dbReference>
<feature type="region of interest" description="Disordered" evidence="4">
    <location>
        <begin position="1185"/>
        <end position="1232"/>
    </location>
</feature>
<evidence type="ECO:0000256" key="1">
    <source>
        <dbReference type="ARBA" id="ARBA00004123"/>
    </source>
</evidence>
<keyword evidence="3" id="KW-0131">Cell cycle</keyword>
<feature type="region of interest" description="Disordered" evidence="4">
    <location>
        <begin position="639"/>
        <end position="677"/>
    </location>
</feature>
<keyword evidence="7" id="KW-1185">Reference proteome</keyword>
<feature type="region of interest" description="Disordered" evidence="4">
    <location>
        <begin position="1099"/>
        <end position="1128"/>
    </location>
</feature>
<dbReference type="EMBL" id="JANQDX010000010">
    <property type="protein sequence ID" value="KAL0917813.1"/>
    <property type="molecule type" value="Genomic_DNA"/>
</dbReference>
<proteinExistence type="predicted"/>
<accession>A0ABD0UZ40</accession>
<keyword evidence="2" id="KW-0539">Nucleus</keyword>